<dbReference type="InterPro" id="IPR051400">
    <property type="entry name" value="HAD-like_hydrolase"/>
</dbReference>
<dbReference type="eggNOG" id="arCOG02291">
    <property type="taxonomic scope" value="Archaea"/>
</dbReference>
<gene>
    <name evidence="6" type="ordered locus">VMUT_1306</name>
</gene>
<dbReference type="EMBL" id="CP002529">
    <property type="protein sequence ID" value="ADY01511.1"/>
    <property type="molecule type" value="Genomic_DNA"/>
</dbReference>
<dbReference type="GO" id="GO:0016791">
    <property type="term" value="F:phosphatase activity"/>
    <property type="evidence" value="ECO:0007669"/>
    <property type="project" value="TreeGrafter"/>
</dbReference>
<comment type="cofactor">
    <cofactor evidence="1">
        <name>Mg(2+)</name>
        <dbReference type="ChEBI" id="CHEBI:18420"/>
    </cofactor>
</comment>
<evidence type="ECO:0000256" key="3">
    <source>
        <dbReference type="ARBA" id="ARBA00022723"/>
    </source>
</evidence>
<comment type="similarity">
    <text evidence="2">Belongs to the HAD-like hydrolase superfamily.</text>
</comment>
<keyword evidence="3" id="KW-0479">Metal-binding</keyword>
<dbReference type="RefSeq" id="WP_013604673.1">
    <property type="nucleotide sequence ID" value="NC_015151.1"/>
</dbReference>
<protein>
    <submittedName>
        <fullName evidence="6">Haloacid dehalogenase-like hydrolase</fullName>
    </submittedName>
</protein>
<dbReference type="AlphaFoldDB" id="F0QYS8"/>
<keyword evidence="7" id="KW-1185">Reference proteome</keyword>
<dbReference type="GeneID" id="10288958"/>
<dbReference type="SUPFAM" id="SSF56784">
    <property type="entry name" value="HAD-like"/>
    <property type="match status" value="1"/>
</dbReference>
<dbReference type="GO" id="GO:0046872">
    <property type="term" value="F:metal ion binding"/>
    <property type="evidence" value="ECO:0007669"/>
    <property type="project" value="UniProtKB-KW"/>
</dbReference>
<dbReference type="PANTHER" id="PTHR46470">
    <property type="entry name" value="N-ACYLNEURAMINATE-9-PHOSPHATASE"/>
    <property type="match status" value="1"/>
</dbReference>
<dbReference type="KEGG" id="vmo:VMUT_1306"/>
<dbReference type="NCBIfam" id="TIGR01549">
    <property type="entry name" value="HAD-SF-IA-v1"/>
    <property type="match status" value="1"/>
</dbReference>
<dbReference type="GO" id="GO:0044281">
    <property type="term" value="P:small molecule metabolic process"/>
    <property type="evidence" value="ECO:0007669"/>
    <property type="project" value="UniProtKB-ARBA"/>
</dbReference>
<dbReference type="InterPro" id="IPR006439">
    <property type="entry name" value="HAD-SF_hydro_IA"/>
</dbReference>
<dbReference type="InterPro" id="IPR036412">
    <property type="entry name" value="HAD-like_sf"/>
</dbReference>
<evidence type="ECO:0000256" key="1">
    <source>
        <dbReference type="ARBA" id="ARBA00001946"/>
    </source>
</evidence>
<reference evidence="6 7" key="1">
    <citation type="journal article" date="2011" name="J. Bacteriol.">
        <title>Complete genome sequence of 'Vulcanisaeta moutnovskia' strain 768-28, a novel member of the hyperthermophilic crenarchaeal genus vulcanisaeta.</title>
        <authorList>
            <person name="Gumerov V.M."/>
            <person name="Mardanov A.V."/>
            <person name="Beletsky A.V."/>
            <person name="Prokofeva M.I."/>
            <person name="Bonch-Osmolovskaya E.A."/>
            <person name="Ravin N.V."/>
            <person name="Skryabin K.G."/>
        </authorList>
    </citation>
    <scope>NUCLEOTIDE SEQUENCE [LARGE SCALE GENOMIC DNA]</scope>
    <source>
        <strain evidence="6 7">768-28</strain>
    </source>
</reference>
<dbReference type="Pfam" id="PF00702">
    <property type="entry name" value="Hydrolase"/>
    <property type="match status" value="1"/>
</dbReference>
<keyword evidence="5" id="KW-0460">Magnesium</keyword>
<evidence type="ECO:0000256" key="4">
    <source>
        <dbReference type="ARBA" id="ARBA00022801"/>
    </source>
</evidence>
<organism evidence="6 7">
    <name type="scientific">Vulcanisaeta moutnovskia (strain 768-28)</name>
    <dbReference type="NCBI Taxonomy" id="985053"/>
    <lineage>
        <taxon>Archaea</taxon>
        <taxon>Thermoproteota</taxon>
        <taxon>Thermoprotei</taxon>
        <taxon>Thermoproteales</taxon>
        <taxon>Thermoproteaceae</taxon>
        <taxon>Vulcanisaeta</taxon>
    </lineage>
</organism>
<proteinExistence type="inferred from homology"/>
<dbReference type="PRINTS" id="PR00413">
    <property type="entry name" value="HADHALOGNASE"/>
</dbReference>
<sequence length="243" mass="27933">MVLNEKINVRAVLFDYDDTIMDVSEARNYARQVIAYELSSITNFDQDHILGVIKDVEIRMESVGQFDRRIWFKEVAKALNVELSIDEINKLVRVYWDSWRLRSRLFPDVMPTLSELRRCGFRLGIVTNTDGEPGLKRGRIRRDGIDEFFDLIVVAGDDTKYVKPHPEPFIRALHILGMPGNEVIYIGDRVSTDVPGPKAVGMYVGIIKRYNSLNTGDINDNINPKPDFIINSLFELLRILECL</sequence>
<dbReference type="Gene3D" id="1.10.150.520">
    <property type="match status" value="1"/>
</dbReference>
<dbReference type="InterPro" id="IPR023214">
    <property type="entry name" value="HAD_sf"/>
</dbReference>
<dbReference type="SFLD" id="SFLDS00003">
    <property type="entry name" value="Haloacid_Dehalogenase"/>
    <property type="match status" value="1"/>
</dbReference>
<dbReference type="HOGENOM" id="CLU_045011_8_3_2"/>
<evidence type="ECO:0000256" key="2">
    <source>
        <dbReference type="ARBA" id="ARBA00007958"/>
    </source>
</evidence>
<evidence type="ECO:0000256" key="5">
    <source>
        <dbReference type="ARBA" id="ARBA00022842"/>
    </source>
</evidence>
<evidence type="ECO:0000313" key="7">
    <source>
        <dbReference type="Proteomes" id="UP000007485"/>
    </source>
</evidence>
<dbReference type="Proteomes" id="UP000007485">
    <property type="component" value="Chromosome"/>
</dbReference>
<dbReference type="STRING" id="985053.VMUT_1306"/>
<dbReference type="Gene3D" id="3.40.50.1000">
    <property type="entry name" value="HAD superfamily/HAD-like"/>
    <property type="match status" value="1"/>
</dbReference>
<dbReference type="PANTHER" id="PTHR46470:SF2">
    <property type="entry name" value="GLYCERALDEHYDE 3-PHOSPHATE PHOSPHATASE"/>
    <property type="match status" value="1"/>
</dbReference>
<keyword evidence="4" id="KW-0378">Hydrolase</keyword>
<dbReference type="SFLD" id="SFLDG01129">
    <property type="entry name" value="C1.5:_HAD__Beta-PGM__Phosphata"/>
    <property type="match status" value="1"/>
</dbReference>
<accession>F0QYS8</accession>
<name>F0QYS8_VULM7</name>
<evidence type="ECO:0000313" key="6">
    <source>
        <dbReference type="EMBL" id="ADY01511.1"/>
    </source>
</evidence>
<dbReference type="OrthoDB" id="31229at2157"/>